<organism evidence="2 3">
    <name type="scientific">Herbaspirillum frisingense</name>
    <dbReference type="NCBI Taxonomy" id="92645"/>
    <lineage>
        <taxon>Bacteria</taxon>
        <taxon>Pseudomonadati</taxon>
        <taxon>Pseudomonadota</taxon>
        <taxon>Betaproteobacteria</taxon>
        <taxon>Burkholderiales</taxon>
        <taxon>Oxalobacteraceae</taxon>
        <taxon>Herbaspirillum</taxon>
    </lineage>
</organism>
<dbReference type="Proteomes" id="UP001260715">
    <property type="component" value="Unassembled WGS sequence"/>
</dbReference>
<sequence>MERAYNRQMPSPIRPFPEYSRLARDRAPEATGPQDENEQRLQALIHEGLEAGPAINVGIDELADQLRARIHARPAKAR</sequence>
<gene>
    <name evidence="2" type="ORF">J2W50_004669</name>
</gene>
<protein>
    <recommendedName>
        <fullName evidence="4">Type II toxin-antitoxin system ParD family antitoxin</fullName>
    </recommendedName>
</protein>
<evidence type="ECO:0000256" key="1">
    <source>
        <dbReference type="SAM" id="MobiDB-lite"/>
    </source>
</evidence>
<comment type="caution">
    <text evidence="2">The sequence shown here is derived from an EMBL/GenBank/DDBJ whole genome shotgun (WGS) entry which is preliminary data.</text>
</comment>
<evidence type="ECO:0008006" key="4">
    <source>
        <dbReference type="Google" id="ProtNLM"/>
    </source>
</evidence>
<feature type="region of interest" description="Disordered" evidence="1">
    <location>
        <begin position="1"/>
        <end position="38"/>
    </location>
</feature>
<keyword evidence="3" id="KW-1185">Reference proteome</keyword>
<dbReference type="RefSeq" id="WP_146012898.1">
    <property type="nucleotide sequence ID" value="NZ_JAVDSJ010000007.1"/>
</dbReference>
<reference evidence="2 3" key="1">
    <citation type="submission" date="2023-07" db="EMBL/GenBank/DDBJ databases">
        <title>Sorghum-associated microbial communities from plants grown in Nebraska, USA.</title>
        <authorList>
            <person name="Schachtman D."/>
        </authorList>
    </citation>
    <scope>NUCLEOTIDE SEQUENCE [LARGE SCALE GENOMIC DNA]</scope>
    <source>
        <strain evidence="2 3">596</strain>
    </source>
</reference>
<accession>A0ABU1PKI6</accession>
<evidence type="ECO:0000313" key="2">
    <source>
        <dbReference type="EMBL" id="MDR6586439.1"/>
    </source>
</evidence>
<evidence type="ECO:0000313" key="3">
    <source>
        <dbReference type="Proteomes" id="UP001260715"/>
    </source>
</evidence>
<proteinExistence type="predicted"/>
<name>A0ABU1PKI6_9BURK</name>
<dbReference type="EMBL" id="JAVDSJ010000007">
    <property type="protein sequence ID" value="MDR6586439.1"/>
    <property type="molecule type" value="Genomic_DNA"/>
</dbReference>